<feature type="region of interest" description="Disordered" evidence="1">
    <location>
        <begin position="646"/>
        <end position="679"/>
    </location>
</feature>
<dbReference type="Pfam" id="PF25863">
    <property type="entry name" value="PglZ_C"/>
    <property type="match status" value="1"/>
</dbReference>
<evidence type="ECO:0000256" key="1">
    <source>
        <dbReference type="SAM" id="MobiDB-lite"/>
    </source>
</evidence>
<feature type="region of interest" description="Disordered" evidence="1">
    <location>
        <begin position="741"/>
        <end position="778"/>
    </location>
</feature>
<dbReference type="Proteomes" id="UP001596337">
    <property type="component" value="Unassembled WGS sequence"/>
</dbReference>
<proteinExistence type="predicted"/>
<evidence type="ECO:0000259" key="3">
    <source>
        <dbReference type="Pfam" id="PF25862"/>
    </source>
</evidence>
<dbReference type="EMBL" id="JBHSXX010000001">
    <property type="protein sequence ID" value="MFC6871725.1"/>
    <property type="molecule type" value="Genomic_DNA"/>
</dbReference>
<dbReference type="Pfam" id="PF25862">
    <property type="entry name" value="PglZ_1st"/>
    <property type="match status" value="1"/>
</dbReference>
<evidence type="ECO:0000313" key="7">
    <source>
        <dbReference type="Proteomes" id="UP001596337"/>
    </source>
</evidence>
<reference evidence="6" key="1">
    <citation type="journal article" date="2014" name="Int. J. Syst. Evol. Microbiol.">
        <title>Complete genome of a new Firmicutes species belonging to the dominant human colonic microbiota ('Ruminococcus bicirculans') reveals two chromosomes and a selective capacity to utilize plant glucans.</title>
        <authorList>
            <consortium name="NISC Comparative Sequencing Program"/>
            <person name="Wegmann U."/>
            <person name="Louis P."/>
            <person name="Goesmann A."/>
            <person name="Henrissat B."/>
            <person name="Duncan S.H."/>
            <person name="Flint H.J."/>
        </authorList>
    </citation>
    <scope>NUCLEOTIDE SEQUENCE</scope>
    <source>
        <strain evidence="6">JCM 15899</strain>
    </source>
</reference>
<feature type="domain" description="Alkaline phosphatase-like protein PglZ N-terminal" evidence="3">
    <location>
        <begin position="52"/>
        <end position="113"/>
    </location>
</feature>
<dbReference type="Pfam" id="PF25861">
    <property type="entry name" value="PglZ_2nd"/>
    <property type="match status" value="1"/>
</dbReference>
<dbReference type="NCBIfam" id="NF033446">
    <property type="entry name" value="BREX_PglZ_2"/>
    <property type="match status" value="1"/>
</dbReference>
<name>A0ABW2CBW1_9PSEU</name>
<keyword evidence="7" id="KW-1185">Reference proteome</keyword>
<dbReference type="InterPro" id="IPR058882">
    <property type="entry name" value="PglZ_C"/>
</dbReference>
<comment type="caution">
    <text evidence="6">The sequence shown here is derived from an EMBL/GenBank/DDBJ whole genome shotgun (WGS) entry which is preliminary data.</text>
</comment>
<feature type="domain" description="Alkaline phosphatase-like protein PglZ second" evidence="2">
    <location>
        <begin position="179"/>
        <end position="325"/>
    </location>
</feature>
<protein>
    <submittedName>
        <fullName evidence="6">BREX-2 system phosphatase PglZ</fullName>
    </submittedName>
</protein>
<organism evidence="6 7">
    <name type="scientific">Haloechinothrix salitolerans</name>
    <dbReference type="NCBI Taxonomy" id="926830"/>
    <lineage>
        <taxon>Bacteria</taxon>
        <taxon>Bacillati</taxon>
        <taxon>Actinomycetota</taxon>
        <taxon>Actinomycetes</taxon>
        <taxon>Pseudonocardiales</taxon>
        <taxon>Pseudonocardiaceae</taxon>
        <taxon>Haloechinothrix</taxon>
    </lineage>
</organism>
<reference evidence="6" key="3">
    <citation type="submission" date="2024-09" db="EMBL/GenBank/DDBJ databases">
        <authorList>
            <person name="Sun Q."/>
            <person name="Mori K."/>
        </authorList>
    </citation>
    <scope>NUCLEOTIDE SEQUENCE</scope>
    <source>
        <strain evidence="6">JCM 15899</strain>
    </source>
</reference>
<gene>
    <name evidence="6" type="primary">pglZ</name>
    <name evidence="5" type="ORF">ACFQGD_00075</name>
    <name evidence="6" type="ORF">ACFQGD_31850</name>
</gene>
<evidence type="ECO:0000259" key="2">
    <source>
        <dbReference type="Pfam" id="PF25861"/>
    </source>
</evidence>
<evidence type="ECO:0000313" key="6">
    <source>
        <dbReference type="EMBL" id="MFC6871725.1"/>
    </source>
</evidence>
<dbReference type="Pfam" id="PF08665">
    <property type="entry name" value="PglZ"/>
    <property type="match status" value="1"/>
</dbReference>
<dbReference type="EMBL" id="JBHSXX010000001">
    <property type="protein sequence ID" value="MFC6865535.1"/>
    <property type="molecule type" value="Genomic_DNA"/>
</dbReference>
<accession>A0ABW2CBW1</accession>
<evidence type="ECO:0000259" key="4">
    <source>
        <dbReference type="Pfam" id="PF25863"/>
    </source>
</evidence>
<dbReference type="InterPro" id="IPR058881">
    <property type="entry name" value="PglZ_2nd"/>
</dbReference>
<reference evidence="7" key="2">
    <citation type="journal article" date="2019" name="Int. J. Syst. Evol. Microbiol.">
        <title>The Global Catalogue of Microorganisms (GCM) 10K type strain sequencing project: providing services to taxonomists for standard genome sequencing and annotation.</title>
        <authorList>
            <consortium name="The Broad Institute Genomics Platform"/>
            <consortium name="The Broad Institute Genome Sequencing Center for Infectious Disease"/>
            <person name="Wu L."/>
            <person name="Ma J."/>
        </authorList>
    </citation>
    <scope>NUCLEOTIDE SEQUENCE [LARGE SCALE GENOMIC DNA]</scope>
    <source>
        <strain evidence="7">KCTC 32255</strain>
    </source>
</reference>
<sequence>MATAPPLLDRRLLAPLLENRLRQAGDRRLVLVYGTYDPSSQVQFDVAINNGGHKRSVHVTDQPSVLGIASAWLDHQERADPTSVLVVTTTANETELDWDLLGHVVKQAVLNVDPIEVVQLKFGASRLDPQVWEQPWLLTALLAAEPADGWPRTGGVLTYDAALRALTAARLGVPGDGLDFDGLLAWTQTPGGPERFQQLDHAERKGISEWLAASAGDAVAPLLTLVEIGRADDAMALGVVGTAIHDPQASTDVAAAVGGLFPNIPAAAIRTFATAVEHVITRTLATIHSRRNGDERVEAVTAALARADQLASQTGLTDALASSTVLPSAFRARLSELANALPDPTRAGAALRQAQDHQLAGLRQHELRAAEMAVRIARWLTQPTSDVPSVANGVAQYLAEWSWVDRALDVLWAGDDHAGPHVTQAYRRLVEEAVRRRTEVDKAFATRVVPWAKHASVHAPDGCLLVEEVLNRAAVPLAASGPPLIVVVDGMSGAIASELGEQLADAWYEVSPEPDRRLVAVATIPSITMVSRASLLCGKFTDGGQPVERAGFSAFWKRRHKQANLFHQADIGGGAGEQLSSEVVTALAGDDVVGVVLNTIDDALDHGREKAGWQLSDIRFLPQLLAQARNYGRPVLLVADHGHVVDRGGDGPRPANGDRGARWRTGKPDDGEVAGSGPRVYGDEVVVPWREDVRYTYRKAGYHGGVAPAEMTVPVLALVPAVDGVPRGWSTLATETVRPDWWEPKTPSEAPSTTSVPAAPRKRRPTEQDGALFDLPRPTPAAQESLGSLVVASEVYQGQKAFVSRAPDTQVVVRIVDGLAEAGDRVSISAVAAMAGKAARRAEGLLTTLERLLNVEGYPVLEKIDSGRRVTLNVPLLREQFKVGDT</sequence>
<dbReference type="InterPro" id="IPR047992">
    <property type="entry name" value="BREX_PglZ"/>
</dbReference>
<feature type="domain" description="Alkaline phosphatase-like protein PglZ C-terminal" evidence="4">
    <location>
        <begin position="782"/>
        <end position="882"/>
    </location>
</feature>
<dbReference type="RefSeq" id="WP_345391814.1">
    <property type="nucleotide sequence ID" value="NZ_BAABLA010000007.1"/>
</dbReference>
<evidence type="ECO:0000313" key="5">
    <source>
        <dbReference type="EMBL" id="MFC6865535.1"/>
    </source>
</evidence>
<dbReference type="InterPro" id="IPR058880">
    <property type="entry name" value="PglZ_N"/>
</dbReference>